<dbReference type="Proteomes" id="UP000507470">
    <property type="component" value="Unassembled WGS sequence"/>
</dbReference>
<keyword evidence="3" id="KW-1185">Reference proteome</keyword>
<dbReference type="AlphaFoldDB" id="A0A6J8BL28"/>
<dbReference type="OrthoDB" id="8300661at2759"/>
<gene>
    <name evidence="2" type="ORF">MCOR_20271</name>
</gene>
<accession>A0A6J8BL28</accession>
<sequence length="229" mass="26026">MGLDDRGIDRGKCRVEECDCTEFVASDAMSCGYCGDPPAKHQNLQQHVSSSSSSSNQNVTLSSNIVEAKQSGGATKLSTTIEPWMNKKFGYISDPKRKTGQFYNTVLKSLYESFWPYCDNLERLLDNASTLEQKVVTEIEKISKDDDSLFCQNGRLKSGRQSQHNFNEDTIHKMNIFIADEIKPFNKTLVKLKQKYEVTSWNKREKKELTNKENERTSGKLKQEQSAVS</sequence>
<feature type="region of interest" description="Disordered" evidence="1">
    <location>
        <begin position="203"/>
        <end position="229"/>
    </location>
</feature>
<proteinExistence type="predicted"/>
<evidence type="ECO:0000313" key="3">
    <source>
        <dbReference type="Proteomes" id="UP000507470"/>
    </source>
</evidence>
<evidence type="ECO:0000256" key="1">
    <source>
        <dbReference type="SAM" id="MobiDB-lite"/>
    </source>
</evidence>
<organism evidence="2 3">
    <name type="scientific">Mytilus coruscus</name>
    <name type="common">Sea mussel</name>
    <dbReference type="NCBI Taxonomy" id="42192"/>
    <lineage>
        <taxon>Eukaryota</taxon>
        <taxon>Metazoa</taxon>
        <taxon>Spiralia</taxon>
        <taxon>Lophotrochozoa</taxon>
        <taxon>Mollusca</taxon>
        <taxon>Bivalvia</taxon>
        <taxon>Autobranchia</taxon>
        <taxon>Pteriomorphia</taxon>
        <taxon>Mytilida</taxon>
        <taxon>Mytiloidea</taxon>
        <taxon>Mytilidae</taxon>
        <taxon>Mytilinae</taxon>
        <taxon>Mytilus</taxon>
    </lineage>
</organism>
<evidence type="ECO:0000313" key="2">
    <source>
        <dbReference type="EMBL" id="CAC5384655.1"/>
    </source>
</evidence>
<reference evidence="2 3" key="1">
    <citation type="submission" date="2020-06" db="EMBL/GenBank/DDBJ databases">
        <authorList>
            <person name="Li R."/>
            <person name="Bekaert M."/>
        </authorList>
    </citation>
    <scope>NUCLEOTIDE SEQUENCE [LARGE SCALE GENOMIC DNA]</scope>
    <source>
        <strain evidence="3">wild</strain>
    </source>
</reference>
<protein>
    <submittedName>
        <fullName evidence="2">Uncharacterized protein</fullName>
    </submittedName>
</protein>
<dbReference type="EMBL" id="CACVKT020003599">
    <property type="protein sequence ID" value="CAC5384655.1"/>
    <property type="molecule type" value="Genomic_DNA"/>
</dbReference>
<feature type="compositionally biased region" description="Basic and acidic residues" evidence="1">
    <location>
        <begin position="203"/>
        <end position="223"/>
    </location>
</feature>
<name>A0A6J8BL28_MYTCO</name>